<protein>
    <recommendedName>
        <fullName evidence="4">Ecp2 effector protein domain-containing protein</fullName>
    </recommendedName>
</protein>
<evidence type="ECO:0000313" key="2">
    <source>
        <dbReference type="EMBL" id="ETS76008.1"/>
    </source>
</evidence>
<name>W3WQ69_PESFW</name>
<sequence>MYHALLSSLLLPLAAGLPPFLKEDMHPTSTEPLAQGQKWVELAQFDFDDYNLTGITLDCNRETMDENYQFHWYDPNYDETMDCNTTIEWDGVAIPQSLNSNPSTGFILCQPGNWWQFKLDVVRSLWDFNMTITKDHKDAQRFGTFLAQFFSYPNITMVKMGESDFRSVVYSTTGPVMAKIQGLVM</sequence>
<evidence type="ECO:0008006" key="4">
    <source>
        <dbReference type="Google" id="ProtNLM"/>
    </source>
</evidence>
<dbReference type="AlphaFoldDB" id="W3WQ69"/>
<feature type="chain" id="PRO_5004834941" description="Ecp2 effector protein domain-containing protein" evidence="1">
    <location>
        <begin position="17"/>
        <end position="185"/>
    </location>
</feature>
<dbReference type="EMBL" id="KI912118">
    <property type="protein sequence ID" value="ETS76008.1"/>
    <property type="molecule type" value="Genomic_DNA"/>
</dbReference>
<reference evidence="3" key="1">
    <citation type="journal article" date="2015" name="BMC Genomics">
        <title>Genomic and transcriptomic analysis of the endophytic fungus Pestalotiopsis fici reveals its lifestyle and high potential for synthesis of natural products.</title>
        <authorList>
            <person name="Wang X."/>
            <person name="Zhang X."/>
            <person name="Liu L."/>
            <person name="Xiang M."/>
            <person name="Wang W."/>
            <person name="Sun X."/>
            <person name="Che Y."/>
            <person name="Guo L."/>
            <person name="Liu G."/>
            <person name="Guo L."/>
            <person name="Wang C."/>
            <person name="Yin W.B."/>
            <person name="Stadler M."/>
            <person name="Zhang X."/>
            <person name="Liu X."/>
        </authorList>
    </citation>
    <scope>NUCLEOTIDE SEQUENCE [LARGE SCALE GENOMIC DNA]</scope>
    <source>
        <strain evidence="3">W106-1 / CGMCC3.15140</strain>
    </source>
</reference>
<dbReference type="RefSeq" id="XP_007839724.1">
    <property type="nucleotide sequence ID" value="XM_007841533.1"/>
</dbReference>
<evidence type="ECO:0000313" key="3">
    <source>
        <dbReference type="Proteomes" id="UP000030651"/>
    </source>
</evidence>
<evidence type="ECO:0000256" key="1">
    <source>
        <dbReference type="SAM" id="SignalP"/>
    </source>
</evidence>
<keyword evidence="1" id="KW-0732">Signal</keyword>
<dbReference type="GeneID" id="19277965"/>
<proteinExistence type="predicted"/>
<gene>
    <name evidence="2" type="ORF">PFICI_12952</name>
</gene>
<dbReference type="OrthoDB" id="4802756at2759"/>
<feature type="signal peptide" evidence="1">
    <location>
        <begin position="1"/>
        <end position="16"/>
    </location>
</feature>
<dbReference type="HOGENOM" id="CLU_1461809_0_0_1"/>
<dbReference type="KEGG" id="pfy:PFICI_12952"/>
<accession>W3WQ69</accession>
<dbReference type="InParanoid" id="W3WQ69"/>
<dbReference type="OMA" id="RNELYTC"/>
<keyword evidence="3" id="KW-1185">Reference proteome</keyword>
<organism evidence="2 3">
    <name type="scientific">Pestalotiopsis fici (strain W106-1 / CGMCC3.15140)</name>
    <dbReference type="NCBI Taxonomy" id="1229662"/>
    <lineage>
        <taxon>Eukaryota</taxon>
        <taxon>Fungi</taxon>
        <taxon>Dikarya</taxon>
        <taxon>Ascomycota</taxon>
        <taxon>Pezizomycotina</taxon>
        <taxon>Sordariomycetes</taxon>
        <taxon>Xylariomycetidae</taxon>
        <taxon>Amphisphaeriales</taxon>
        <taxon>Sporocadaceae</taxon>
        <taxon>Pestalotiopsis</taxon>
    </lineage>
</organism>
<dbReference type="Proteomes" id="UP000030651">
    <property type="component" value="Unassembled WGS sequence"/>
</dbReference>